<evidence type="ECO:0000313" key="11">
    <source>
        <dbReference type="Proteomes" id="UP000179047"/>
    </source>
</evidence>
<evidence type="ECO:0000256" key="5">
    <source>
        <dbReference type="ARBA" id="ARBA00022825"/>
    </source>
</evidence>
<evidence type="ECO:0000259" key="9">
    <source>
        <dbReference type="Pfam" id="PF00082"/>
    </source>
</evidence>
<feature type="active site" description="Charge relay system" evidence="6">
    <location>
        <position position="165"/>
    </location>
</feature>
<dbReference type="Gene3D" id="3.40.50.200">
    <property type="entry name" value="Peptidase S8/S53 domain"/>
    <property type="match status" value="1"/>
</dbReference>
<dbReference type="GO" id="GO:0004252">
    <property type="term" value="F:serine-type endopeptidase activity"/>
    <property type="evidence" value="ECO:0007669"/>
    <property type="project" value="UniProtKB-UniRule"/>
</dbReference>
<dbReference type="GO" id="GO:0046872">
    <property type="term" value="F:metal ion binding"/>
    <property type="evidence" value="ECO:0007669"/>
    <property type="project" value="UniProtKB-KW"/>
</dbReference>
<evidence type="ECO:0000256" key="6">
    <source>
        <dbReference type="PROSITE-ProRule" id="PRU01240"/>
    </source>
</evidence>
<feature type="chain" id="PRO_5009535677" description="Peptidase S8/S53 domain-containing protein" evidence="8">
    <location>
        <begin position="27"/>
        <end position="389"/>
    </location>
</feature>
<dbReference type="InterPro" id="IPR000209">
    <property type="entry name" value="Peptidase_S8/S53_dom"/>
</dbReference>
<accession>A0A1F8GTN6</accession>
<dbReference type="PROSITE" id="PS00137">
    <property type="entry name" value="SUBTILASE_HIS"/>
    <property type="match status" value="1"/>
</dbReference>
<organism evidence="10 11">
    <name type="scientific">Candidatus Yanofskybacteria bacterium RIFCSPLOWO2_01_FULL_49_25</name>
    <dbReference type="NCBI Taxonomy" id="1802701"/>
    <lineage>
        <taxon>Bacteria</taxon>
        <taxon>Candidatus Yanofskyibacteriota</taxon>
    </lineage>
</organism>
<dbReference type="STRING" id="1802701.A3A33_00400"/>
<evidence type="ECO:0000256" key="7">
    <source>
        <dbReference type="RuleBase" id="RU003355"/>
    </source>
</evidence>
<comment type="similarity">
    <text evidence="1 6 7">Belongs to the peptidase S8 family.</text>
</comment>
<dbReference type="SUPFAM" id="SSF52743">
    <property type="entry name" value="Subtilisin-like"/>
    <property type="match status" value="1"/>
</dbReference>
<gene>
    <name evidence="10" type="ORF">A3A33_00400</name>
</gene>
<dbReference type="InterPro" id="IPR034202">
    <property type="entry name" value="Subtilisin_Carlsberg-like"/>
</dbReference>
<dbReference type="EMBL" id="MGKP01000021">
    <property type="protein sequence ID" value="OGN28350.1"/>
    <property type="molecule type" value="Genomic_DNA"/>
</dbReference>
<feature type="signal peptide" evidence="8">
    <location>
        <begin position="1"/>
        <end position="26"/>
    </location>
</feature>
<dbReference type="InterPro" id="IPR022398">
    <property type="entry name" value="Peptidase_S8_His-AS"/>
</dbReference>
<dbReference type="CDD" id="cd07477">
    <property type="entry name" value="Peptidases_S8_Subtilisin_subset"/>
    <property type="match status" value="1"/>
</dbReference>
<comment type="caution">
    <text evidence="10">The sequence shown here is derived from an EMBL/GenBank/DDBJ whole genome shotgun (WGS) entry which is preliminary data.</text>
</comment>
<keyword evidence="5 6" id="KW-0720">Serine protease</keyword>
<dbReference type="InterPro" id="IPR023828">
    <property type="entry name" value="Peptidase_S8_Ser-AS"/>
</dbReference>
<evidence type="ECO:0000313" key="10">
    <source>
        <dbReference type="EMBL" id="OGN28350.1"/>
    </source>
</evidence>
<reference evidence="10 11" key="1">
    <citation type="journal article" date="2016" name="Nat. Commun.">
        <title>Thousands of microbial genomes shed light on interconnected biogeochemical processes in an aquifer system.</title>
        <authorList>
            <person name="Anantharaman K."/>
            <person name="Brown C.T."/>
            <person name="Hug L.A."/>
            <person name="Sharon I."/>
            <person name="Castelle C.J."/>
            <person name="Probst A.J."/>
            <person name="Thomas B.C."/>
            <person name="Singh A."/>
            <person name="Wilkins M.J."/>
            <person name="Karaoz U."/>
            <person name="Brodie E.L."/>
            <person name="Williams K.H."/>
            <person name="Hubbard S.S."/>
            <person name="Banfield J.F."/>
        </authorList>
    </citation>
    <scope>NUCLEOTIDE SEQUENCE [LARGE SCALE GENOMIC DNA]</scope>
</reference>
<evidence type="ECO:0000256" key="3">
    <source>
        <dbReference type="ARBA" id="ARBA00022723"/>
    </source>
</evidence>
<evidence type="ECO:0000256" key="2">
    <source>
        <dbReference type="ARBA" id="ARBA00022670"/>
    </source>
</evidence>
<dbReference type="PROSITE" id="PS00138">
    <property type="entry name" value="SUBTILASE_SER"/>
    <property type="match status" value="1"/>
</dbReference>
<sequence>MSTSKTLGKVIFFSVILFSFAFSAHAAGTTTRYFVKSQSGILKKTLGVRHSFENGFSTDLTGFQVRIAKIMGADIASVKTLQILPATAIPQKPTVPNDQISWGVAAMYRDSGMTQTSGGADVNVAILDTGVQKDHPDLQERITGCKDFTTSQTAIAEQCDDQNGHGTHVAGIIAADGGTSGRGIYGIAPMAHIMGYKVCADDGSCYADDVAMAIRVATDEQAQIITMSFGTDSDIQLVHDAINYAESKGVLMVAAAGNDGPFFDSIDYPAAYPEVIAVGALDKNMNVPDWSSRGTNDATGPNSIDEGDIEFAAPGVNIVSTWNNGGYETLSGTSMAAPFVAGLVARYFDVMSDQHPTTDDIRSELHSSALRSNLASDVDAIGYGMPRVK</sequence>
<dbReference type="InterPro" id="IPR015500">
    <property type="entry name" value="Peptidase_S8_subtilisin-rel"/>
</dbReference>
<dbReference type="PROSITE" id="PS00136">
    <property type="entry name" value="SUBTILASE_ASP"/>
    <property type="match status" value="1"/>
</dbReference>
<evidence type="ECO:0000256" key="4">
    <source>
        <dbReference type="ARBA" id="ARBA00022801"/>
    </source>
</evidence>
<protein>
    <recommendedName>
        <fullName evidence="9">Peptidase S8/S53 domain-containing protein</fullName>
    </recommendedName>
</protein>
<feature type="domain" description="Peptidase S8/S53" evidence="9">
    <location>
        <begin position="119"/>
        <end position="384"/>
    </location>
</feature>
<keyword evidence="2 6" id="KW-0645">Protease</keyword>
<keyword evidence="3" id="KW-0479">Metal-binding</keyword>
<dbReference type="Pfam" id="PF00082">
    <property type="entry name" value="Peptidase_S8"/>
    <property type="match status" value="1"/>
</dbReference>
<dbReference type="PANTHER" id="PTHR43806:SF11">
    <property type="entry name" value="CEREVISIN-RELATED"/>
    <property type="match status" value="1"/>
</dbReference>
<dbReference type="InterPro" id="IPR023827">
    <property type="entry name" value="Peptidase_S8_Asp-AS"/>
</dbReference>
<dbReference type="InterPro" id="IPR050131">
    <property type="entry name" value="Peptidase_S8_subtilisin-like"/>
</dbReference>
<keyword evidence="4 6" id="KW-0378">Hydrolase</keyword>
<feature type="active site" description="Charge relay system" evidence="6">
    <location>
        <position position="128"/>
    </location>
</feature>
<dbReference type="GO" id="GO:0006508">
    <property type="term" value="P:proteolysis"/>
    <property type="evidence" value="ECO:0007669"/>
    <property type="project" value="UniProtKB-KW"/>
</dbReference>
<keyword evidence="8" id="KW-0732">Signal</keyword>
<dbReference type="PRINTS" id="PR00723">
    <property type="entry name" value="SUBTILISIN"/>
</dbReference>
<dbReference type="Proteomes" id="UP000179047">
    <property type="component" value="Unassembled WGS sequence"/>
</dbReference>
<feature type="active site" description="Charge relay system" evidence="6">
    <location>
        <position position="334"/>
    </location>
</feature>
<dbReference type="PANTHER" id="PTHR43806">
    <property type="entry name" value="PEPTIDASE S8"/>
    <property type="match status" value="1"/>
</dbReference>
<dbReference type="AlphaFoldDB" id="A0A1F8GTN6"/>
<proteinExistence type="inferred from homology"/>
<evidence type="ECO:0000256" key="8">
    <source>
        <dbReference type="SAM" id="SignalP"/>
    </source>
</evidence>
<dbReference type="InterPro" id="IPR036852">
    <property type="entry name" value="Peptidase_S8/S53_dom_sf"/>
</dbReference>
<name>A0A1F8GTN6_9BACT</name>
<dbReference type="PROSITE" id="PS51892">
    <property type="entry name" value="SUBTILASE"/>
    <property type="match status" value="1"/>
</dbReference>
<evidence type="ECO:0000256" key="1">
    <source>
        <dbReference type="ARBA" id="ARBA00011073"/>
    </source>
</evidence>